<dbReference type="EMBL" id="MUYA01000004">
    <property type="protein sequence ID" value="OOR99906.1"/>
    <property type="molecule type" value="Genomic_DNA"/>
</dbReference>
<keyword evidence="1" id="KW-0812">Transmembrane</keyword>
<evidence type="ECO:0000256" key="1">
    <source>
        <dbReference type="SAM" id="Phobius"/>
    </source>
</evidence>
<dbReference type="AlphaFoldDB" id="A0A1T0ATG8"/>
<evidence type="ECO:0000313" key="3">
    <source>
        <dbReference type="Proteomes" id="UP000190867"/>
    </source>
</evidence>
<accession>A0A1T0ATG8</accession>
<feature type="transmembrane region" description="Helical" evidence="1">
    <location>
        <begin position="220"/>
        <end position="236"/>
    </location>
</feature>
<feature type="transmembrane region" description="Helical" evidence="1">
    <location>
        <begin position="68"/>
        <end position="84"/>
    </location>
</feature>
<gene>
    <name evidence="2" type="ORF">B0187_03620</name>
</gene>
<dbReference type="InterPro" id="IPR025576">
    <property type="entry name" value="YwiC"/>
</dbReference>
<evidence type="ECO:0008006" key="4">
    <source>
        <dbReference type="Google" id="ProtNLM"/>
    </source>
</evidence>
<feature type="transmembrane region" description="Helical" evidence="1">
    <location>
        <begin position="7"/>
        <end position="27"/>
    </location>
</feature>
<name>A0A1T0ATG8_9PAST</name>
<dbReference type="OrthoDB" id="2380563at2"/>
<protein>
    <recommendedName>
        <fullName evidence="4">YwiC-like protein</fullName>
    </recommendedName>
</protein>
<evidence type="ECO:0000313" key="2">
    <source>
        <dbReference type="EMBL" id="OOR99906.1"/>
    </source>
</evidence>
<keyword evidence="1" id="KW-0472">Membrane</keyword>
<keyword evidence="1" id="KW-1133">Transmembrane helix</keyword>
<feature type="transmembrane region" description="Helical" evidence="1">
    <location>
        <begin position="119"/>
        <end position="136"/>
    </location>
</feature>
<comment type="caution">
    <text evidence="2">The sequence shown here is derived from an EMBL/GenBank/DDBJ whole genome shotgun (WGS) entry which is preliminary data.</text>
</comment>
<proteinExistence type="predicted"/>
<feature type="transmembrane region" description="Helical" evidence="1">
    <location>
        <begin position="142"/>
        <end position="158"/>
    </location>
</feature>
<keyword evidence="3" id="KW-1185">Reference proteome</keyword>
<feature type="transmembrane region" description="Helical" evidence="1">
    <location>
        <begin position="90"/>
        <end position="107"/>
    </location>
</feature>
<reference evidence="2 3" key="1">
    <citation type="submission" date="2017-02" db="EMBL/GenBank/DDBJ databases">
        <title>Draft genome sequence of Haemophilus paracuniculus CCUG 43573 type strain.</title>
        <authorList>
            <person name="Engstrom-Jakobsson H."/>
            <person name="Salva-Serra F."/>
            <person name="Thorell K."/>
            <person name="Gonzales-Siles L."/>
            <person name="Karlsson R."/>
            <person name="Boulund F."/>
            <person name="Engstrand L."/>
            <person name="Kristiansson E."/>
            <person name="Moore E."/>
        </authorList>
    </citation>
    <scope>NUCLEOTIDE SEQUENCE [LARGE SCALE GENOMIC DNA]</scope>
    <source>
        <strain evidence="2 3">CCUG 43573</strain>
    </source>
</reference>
<dbReference type="Pfam" id="PF14256">
    <property type="entry name" value="YwiC"/>
    <property type="match status" value="1"/>
</dbReference>
<dbReference type="RefSeq" id="WP_078236495.1">
    <property type="nucleotide sequence ID" value="NZ_MUYA01000004.1"/>
</dbReference>
<sequence length="237" mass="27214">MPLHKPVISNQHGALVMAFVPFLYGMFAGQPSLWHLLLGLAWLALYFCSYPLLSLFSKKPTERNRQWAIIYGVISLIFAIPVLIYRPQLWQFFVPILPLAAVQLHFAKQRNERHILNDLAGILTFGIVGMASYFLTTEQLNFAILIEPTLFFIGTTLYIKSVARERKNPLYLKLSLTWHLAILLIYLSNTQYLIAFAYLTALVRAIIIPRQKWNIKQIGILEFPITLLFLVALILGR</sequence>
<dbReference type="STRING" id="734.B0187_03620"/>
<dbReference type="Proteomes" id="UP000190867">
    <property type="component" value="Unassembled WGS sequence"/>
</dbReference>
<feature type="transmembrane region" description="Helical" evidence="1">
    <location>
        <begin position="33"/>
        <end position="56"/>
    </location>
</feature>
<organism evidence="2 3">
    <name type="scientific">Haemophilus paracuniculus</name>
    <dbReference type="NCBI Taxonomy" id="734"/>
    <lineage>
        <taxon>Bacteria</taxon>
        <taxon>Pseudomonadati</taxon>
        <taxon>Pseudomonadota</taxon>
        <taxon>Gammaproteobacteria</taxon>
        <taxon>Pasteurellales</taxon>
        <taxon>Pasteurellaceae</taxon>
        <taxon>Haemophilus</taxon>
    </lineage>
</organism>